<proteinExistence type="predicted"/>
<dbReference type="AlphaFoldDB" id="I3KP45"/>
<gene>
    <name evidence="6" type="primary">LOC100702224</name>
</gene>
<dbReference type="SMART" id="SM00034">
    <property type="entry name" value="CLECT"/>
    <property type="match status" value="1"/>
</dbReference>
<dbReference type="Proteomes" id="UP000005207">
    <property type="component" value="Linkage group LG6"/>
</dbReference>
<dbReference type="PANTHER" id="PTHR21063">
    <property type="entry name" value="LFA-3"/>
    <property type="match status" value="1"/>
</dbReference>
<dbReference type="Gene3D" id="3.10.100.10">
    <property type="entry name" value="Mannose-Binding Protein A, subunit A"/>
    <property type="match status" value="1"/>
</dbReference>
<feature type="signal peptide" evidence="3">
    <location>
        <begin position="1"/>
        <end position="27"/>
    </location>
</feature>
<dbReference type="Gene3D" id="2.60.40.10">
    <property type="entry name" value="Immunoglobulins"/>
    <property type="match status" value="2"/>
</dbReference>
<dbReference type="Pfam" id="PF13895">
    <property type="entry name" value="Ig_2"/>
    <property type="match status" value="1"/>
</dbReference>
<reference evidence="6" key="3">
    <citation type="submission" date="2025-09" db="UniProtKB">
        <authorList>
            <consortium name="Ensembl"/>
        </authorList>
    </citation>
    <scope>IDENTIFICATION</scope>
</reference>
<accession>I3KP45</accession>
<dbReference type="InterPro" id="IPR016186">
    <property type="entry name" value="C-type_lectin-like/link_sf"/>
</dbReference>
<evidence type="ECO:0000313" key="6">
    <source>
        <dbReference type="Ensembl" id="ENSONIP00000022890.2"/>
    </source>
</evidence>
<feature type="domain" description="C-type lectin" evidence="4">
    <location>
        <begin position="318"/>
        <end position="430"/>
    </location>
</feature>
<dbReference type="PROSITE" id="PS00615">
    <property type="entry name" value="C_TYPE_LECTIN_1"/>
    <property type="match status" value="1"/>
</dbReference>
<keyword evidence="3" id="KW-0732">Signal</keyword>
<dbReference type="InterPro" id="IPR007110">
    <property type="entry name" value="Ig-like_dom"/>
</dbReference>
<dbReference type="InterPro" id="IPR013783">
    <property type="entry name" value="Ig-like_fold"/>
</dbReference>
<organism evidence="6 7">
    <name type="scientific">Oreochromis niloticus</name>
    <name type="common">Nile tilapia</name>
    <name type="synonym">Tilapia nilotica</name>
    <dbReference type="NCBI Taxonomy" id="8128"/>
    <lineage>
        <taxon>Eukaryota</taxon>
        <taxon>Metazoa</taxon>
        <taxon>Chordata</taxon>
        <taxon>Craniata</taxon>
        <taxon>Vertebrata</taxon>
        <taxon>Euteleostomi</taxon>
        <taxon>Actinopterygii</taxon>
        <taxon>Neopterygii</taxon>
        <taxon>Teleostei</taxon>
        <taxon>Neoteleostei</taxon>
        <taxon>Acanthomorphata</taxon>
        <taxon>Ovalentaria</taxon>
        <taxon>Cichlomorphae</taxon>
        <taxon>Cichliformes</taxon>
        <taxon>Cichlidae</taxon>
        <taxon>African cichlids</taxon>
        <taxon>Pseudocrenilabrinae</taxon>
        <taxon>Oreochromini</taxon>
        <taxon>Oreochromis</taxon>
    </lineage>
</organism>
<dbReference type="SUPFAM" id="SSF56436">
    <property type="entry name" value="C-type lectin-like"/>
    <property type="match status" value="1"/>
</dbReference>
<keyword evidence="1" id="KW-1015">Disulfide bond</keyword>
<dbReference type="GeneTree" id="ENSGT01050000244806"/>
<dbReference type="FunCoup" id="I3KP45">
    <property type="interactions" value="1170"/>
</dbReference>
<evidence type="ECO:0000259" key="4">
    <source>
        <dbReference type="PROSITE" id="PS50041"/>
    </source>
</evidence>
<dbReference type="InterPro" id="IPR016187">
    <property type="entry name" value="CTDL_fold"/>
</dbReference>
<dbReference type="InterPro" id="IPR018378">
    <property type="entry name" value="C-type_lectin_CS"/>
</dbReference>
<feature type="domain" description="Ig-like" evidence="5">
    <location>
        <begin position="136"/>
        <end position="214"/>
    </location>
</feature>
<dbReference type="PROSITE" id="PS50041">
    <property type="entry name" value="C_TYPE_LECTIN_2"/>
    <property type="match status" value="1"/>
</dbReference>
<dbReference type="InParanoid" id="I3KP45"/>
<feature type="region of interest" description="Disordered" evidence="2">
    <location>
        <begin position="276"/>
        <end position="298"/>
    </location>
</feature>
<evidence type="ECO:0000259" key="5">
    <source>
        <dbReference type="PROSITE" id="PS50835"/>
    </source>
</evidence>
<dbReference type="PROSITE" id="PS50835">
    <property type="entry name" value="IG_LIKE"/>
    <property type="match status" value="1"/>
</dbReference>
<protein>
    <submittedName>
        <fullName evidence="6">Uncharacterized protein</fullName>
    </submittedName>
</protein>
<dbReference type="CDD" id="cd00037">
    <property type="entry name" value="CLECT"/>
    <property type="match status" value="1"/>
</dbReference>
<name>I3KP45_ORENI</name>
<dbReference type="SUPFAM" id="SSF48726">
    <property type="entry name" value="Immunoglobulin"/>
    <property type="match status" value="2"/>
</dbReference>
<dbReference type="InterPro" id="IPR001304">
    <property type="entry name" value="C-type_lectin-like"/>
</dbReference>
<dbReference type="PANTHER" id="PTHR21063:SF4">
    <property type="entry name" value="CD48 ANTIGEN-RELATED"/>
    <property type="match status" value="1"/>
</dbReference>
<evidence type="ECO:0000256" key="3">
    <source>
        <dbReference type="SAM" id="SignalP"/>
    </source>
</evidence>
<keyword evidence="7" id="KW-1185">Reference proteome</keyword>
<evidence type="ECO:0000313" key="7">
    <source>
        <dbReference type="Proteomes" id="UP000005207"/>
    </source>
</evidence>
<feature type="chain" id="PRO_5025594868" evidence="3">
    <location>
        <begin position="28"/>
        <end position="435"/>
    </location>
</feature>
<dbReference type="Pfam" id="PF00059">
    <property type="entry name" value="Lectin_C"/>
    <property type="match status" value="1"/>
</dbReference>
<evidence type="ECO:0000256" key="1">
    <source>
        <dbReference type="ARBA" id="ARBA00023157"/>
    </source>
</evidence>
<dbReference type="Ensembl" id="ENSONIT00000022910.2">
    <property type="protein sequence ID" value="ENSONIP00000022890.2"/>
    <property type="gene ID" value="ENSONIG00000018169.2"/>
</dbReference>
<reference evidence="6" key="2">
    <citation type="submission" date="2025-08" db="UniProtKB">
        <authorList>
            <consortium name="Ensembl"/>
        </authorList>
    </citation>
    <scope>IDENTIFICATION</scope>
</reference>
<dbReference type="HOGENOM" id="CLU_066452_2_1_1"/>
<sequence length="435" mass="48415">MHVDACGMEKTHFFFVCFTAGILCCFGGNEGKTAVKAKERADVTLQTGESPSNAKIIWTFGAENPNMLLATIKKREVKSDYDESFRDRLQLDSQTGALTITQLSVLDSGIYKWQAISDTISWKQFNLTVYGSLGTPSITVRSSFNTKSCSSVTVECSVHNSQDLVLSWYRVEERLTNISSPDLSSKLYLALEIESHERGSYSCIAENPVEKKMTKLSGEDTTMKIESGESRSWCQTESTLLAEDSEDTMKTLLIISGIICALLSIRAATIPPAMAAAGHQDRHAPKSEENSDTAVAPGSAALQPQARFGFCPNGWLSYGASCYYLSNIPETWGNAERFCADFQSSLASVHSIWEHNFLQRMVQTGGHSFAWLGGYYFERDWRWEDGSLFDFHNGELISNTDRYQCLQLNTQASSGWSNHGCNMLFPFVCQRRLSC</sequence>
<evidence type="ECO:0000256" key="2">
    <source>
        <dbReference type="SAM" id="MobiDB-lite"/>
    </source>
</evidence>
<dbReference type="InterPro" id="IPR036179">
    <property type="entry name" value="Ig-like_dom_sf"/>
</dbReference>
<feature type="compositionally biased region" description="Basic and acidic residues" evidence="2">
    <location>
        <begin position="279"/>
        <end position="289"/>
    </location>
</feature>
<reference evidence="7" key="1">
    <citation type="submission" date="2012-01" db="EMBL/GenBank/DDBJ databases">
        <title>The Genome Sequence of Oreochromis niloticus (Nile Tilapia).</title>
        <authorList>
            <consortium name="Broad Institute Genome Assembly Team"/>
            <consortium name="Broad Institute Sequencing Platform"/>
            <person name="Di Palma F."/>
            <person name="Johnson J."/>
            <person name="Lander E.S."/>
            <person name="Lindblad-Toh K."/>
        </authorList>
    </citation>
    <scope>NUCLEOTIDE SEQUENCE [LARGE SCALE GENOMIC DNA]</scope>
</reference>
<dbReference type="eggNOG" id="ENOG502S5D2">
    <property type="taxonomic scope" value="Eukaryota"/>
</dbReference>
<dbReference type="CDD" id="cd00096">
    <property type="entry name" value="Ig"/>
    <property type="match status" value="1"/>
</dbReference>